<dbReference type="EMBL" id="CADEAL010004205">
    <property type="protein sequence ID" value="CAB1454292.1"/>
    <property type="molecule type" value="Genomic_DNA"/>
</dbReference>
<dbReference type="Proteomes" id="UP001153269">
    <property type="component" value="Unassembled WGS sequence"/>
</dbReference>
<reference evidence="1" key="1">
    <citation type="submission" date="2020-03" db="EMBL/GenBank/DDBJ databases">
        <authorList>
            <person name="Weist P."/>
        </authorList>
    </citation>
    <scope>NUCLEOTIDE SEQUENCE</scope>
</reference>
<dbReference type="InterPro" id="IPR042566">
    <property type="entry name" value="L1_C"/>
</dbReference>
<name>A0A9N7Z912_PLEPL</name>
<dbReference type="Gene3D" id="3.30.250.20">
    <property type="entry name" value="L1 transposable element, C-terminal domain"/>
    <property type="match status" value="1"/>
</dbReference>
<keyword evidence="2" id="KW-1185">Reference proteome</keyword>
<accession>A0A9N7Z912</accession>
<protein>
    <submittedName>
        <fullName evidence="1">Uncharacterized protein</fullName>
    </submittedName>
</protein>
<organism evidence="1 2">
    <name type="scientific">Pleuronectes platessa</name>
    <name type="common">European plaice</name>
    <dbReference type="NCBI Taxonomy" id="8262"/>
    <lineage>
        <taxon>Eukaryota</taxon>
        <taxon>Metazoa</taxon>
        <taxon>Chordata</taxon>
        <taxon>Craniata</taxon>
        <taxon>Vertebrata</taxon>
        <taxon>Euteleostomi</taxon>
        <taxon>Actinopterygii</taxon>
        <taxon>Neopterygii</taxon>
        <taxon>Teleostei</taxon>
        <taxon>Neoteleostei</taxon>
        <taxon>Acanthomorphata</taxon>
        <taxon>Carangaria</taxon>
        <taxon>Pleuronectiformes</taxon>
        <taxon>Pleuronectoidei</taxon>
        <taxon>Pleuronectidae</taxon>
        <taxon>Pleuronectes</taxon>
    </lineage>
</organism>
<dbReference type="PANTHER" id="PTHR11505">
    <property type="entry name" value="L1 TRANSPOSABLE ELEMENT-RELATED"/>
    <property type="match status" value="1"/>
</dbReference>
<sequence length="94" mass="11098">MWQGTKDTVIRAARKKRGELKYDGKPVYIYEDYCPEVLDQRSEYKEVMRQLYALNLKPSLLYPARLFIRAEDGSRRRLASVKEAQQLLAAHQKH</sequence>
<dbReference type="AlphaFoldDB" id="A0A9N7Z912"/>
<comment type="caution">
    <text evidence="1">The sequence shown here is derived from an EMBL/GenBank/DDBJ whole genome shotgun (WGS) entry which is preliminary data.</text>
</comment>
<dbReference type="InterPro" id="IPR004244">
    <property type="entry name" value="Transposase_22"/>
</dbReference>
<gene>
    <name evidence="1" type="ORF">PLEPLA_LOCUS42056</name>
</gene>
<evidence type="ECO:0000313" key="2">
    <source>
        <dbReference type="Proteomes" id="UP001153269"/>
    </source>
</evidence>
<proteinExistence type="predicted"/>
<evidence type="ECO:0000313" key="1">
    <source>
        <dbReference type="EMBL" id="CAB1454292.1"/>
    </source>
</evidence>